<name>A0A6J6PWQ0_9ZZZZ</name>
<gene>
    <name evidence="2" type="ORF">UFOPK2366_01367</name>
</gene>
<feature type="region of interest" description="Disordered" evidence="1">
    <location>
        <begin position="164"/>
        <end position="191"/>
    </location>
</feature>
<feature type="compositionally biased region" description="Basic and acidic residues" evidence="1">
    <location>
        <begin position="1"/>
        <end position="11"/>
    </location>
</feature>
<feature type="region of interest" description="Disordered" evidence="1">
    <location>
        <begin position="1"/>
        <end position="26"/>
    </location>
</feature>
<proteinExistence type="predicted"/>
<dbReference type="AlphaFoldDB" id="A0A6J6PWQ0"/>
<evidence type="ECO:0000256" key="1">
    <source>
        <dbReference type="SAM" id="MobiDB-lite"/>
    </source>
</evidence>
<organism evidence="2">
    <name type="scientific">freshwater metagenome</name>
    <dbReference type="NCBI Taxonomy" id="449393"/>
    <lineage>
        <taxon>unclassified sequences</taxon>
        <taxon>metagenomes</taxon>
        <taxon>ecological metagenomes</taxon>
    </lineage>
</organism>
<accession>A0A6J6PWQ0</accession>
<sequence length="191" mass="20272">MSRDSFVERRAPARRTGTPLTAPSKPLRSRVPTLWCISRVRALAITAGPPSTSVSSSIAACWAPNCWRQRSPRSTASPQCFYPARPSASTAHAATKNSMSTAVWAAVSWPTFACSGKRPPLQPAKPACAWLTCEPALFWPSRPAHWRSSCRCSSWVSAASSATAANGRAGSHSTTKCAPFSTSSPPPCTAP</sequence>
<reference evidence="2" key="1">
    <citation type="submission" date="2020-05" db="EMBL/GenBank/DDBJ databases">
        <authorList>
            <person name="Chiriac C."/>
            <person name="Salcher M."/>
            <person name="Ghai R."/>
            <person name="Kavagutti S V."/>
        </authorList>
    </citation>
    <scope>NUCLEOTIDE SEQUENCE</scope>
</reference>
<feature type="compositionally biased region" description="Polar residues" evidence="1">
    <location>
        <begin position="172"/>
        <end position="183"/>
    </location>
</feature>
<protein>
    <submittedName>
        <fullName evidence="2">Unannotated protein</fullName>
    </submittedName>
</protein>
<dbReference type="EMBL" id="CAEZXM010000270">
    <property type="protein sequence ID" value="CAB4703159.1"/>
    <property type="molecule type" value="Genomic_DNA"/>
</dbReference>
<evidence type="ECO:0000313" key="2">
    <source>
        <dbReference type="EMBL" id="CAB4703159.1"/>
    </source>
</evidence>